<name>A0ACC1P2E0_9PEZI</name>
<dbReference type="Proteomes" id="UP001143856">
    <property type="component" value="Unassembled WGS sequence"/>
</dbReference>
<evidence type="ECO:0000313" key="1">
    <source>
        <dbReference type="EMBL" id="KAJ2985335.1"/>
    </source>
</evidence>
<keyword evidence="2" id="KW-1185">Reference proteome</keyword>
<proteinExistence type="predicted"/>
<dbReference type="EMBL" id="JAPDGR010001121">
    <property type="protein sequence ID" value="KAJ2985335.1"/>
    <property type="molecule type" value="Genomic_DNA"/>
</dbReference>
<comment type="caution">
    <text evidence="1">The sequence shown here is derived from an EMBL/GenBank/DDBJ whole genome shotgun (WGS) entry which is preliminary data.</text>
</comment>
<organism evidence="1 2">
    <name type="scientific">Xylaria curta</name>
    <dbReference type="NCBI Taxonomy" id="42375"/>
    <lineage>
        <taxon>Eukaryota</taxon>
        <taxon>Fungi</taxon>
        <taxon>Dikarya</taxon>
        <taxon>Ascomycota</taxon>
        <taxon>Pezizomycotina</taxon>
        <taxon>Sordariomycetes</taxon>
        <taxon>Xylariomycetidae</taxon>
        <taxon>Xylariales</taxon>
        <taxon>Xylariaceae</taxon>
        <taxon>Xylaria</taxon>
    </lineage>
</organism>
<reference evidence="1" key="1">
    <citation type="submission" date="2022-10" db="EMBL/GenBank/DDBJ databases">
        <title>Genome Sequence of Xylaria curta.</title>
        <authorList>
            <person name="Buettner E."/>
        </authorList>
    </citation>
    <scope>NUCLEOTIDE SEQUENCE</scope>
    <source>
        <strain evidence="1">Babe10</strain>
    </source>
</reference>
<sequence length="767" mass="83238">MRFLFSFVVAALLHNSVSAAICKCVPDNPCWPSTTAWDALNATISGRLIQSVPPAAVCYPSRPEYNEEACEDILEKWTEEGFYSSDPITINGQHWAGDSCNPIYPNGTSITGDVNAGENGCSIGQYPVYVVNATEASHVQAAVKFAKDNNIRLTIKNTGHRGSGRNTGYGSLSYEILTYIRSGIRTDKGRIWTHNFKSMEFHEDFKPKGCANGTDSSKQMAATLGAGVQDGELFEEMANHNAIAVGGTNNVLLTGADNIIQATIVTPEGSLITANKCQNTDVFWAIRGGGGGTFGVVIDVTVKALPMPYVSLLGLNVYAANGTSSVLWLNFVSKLVSLLSEAQDRGLTGYWTMGSGSSWALAGAFFLYNTPNDTVNSIQEPILKYLSDSNKIITYTAAPLWSSSWYQLLSLLPSTSGVDITKGITASRLITKNTVKNHTKFAEALEVLAAKSTKAPAGSSISFSGTMTVSRKPLDSALNPAWRDTAIHLIVGQSWDASVPASQVNEIVDDITYNKLNILRELDPTSGAYLNEANDFEPGWQWSFFGPNYGRLYAIKAEFDPDNVFWCPRCVGSEALVQRHDGLVQDAPRSGLVRVSSTCDAASREEQYRGGEKRVNSGHGTVFTRDSINELEASVMVSRGFAKREVGVTGLRTVKNPILLTKSMLEQNGRMLARYSVNGGSQSSSKNKFSGLLTIGRQLAGSGSGSSSDQRDNEADARLTIYAQGLSREQLEEIVFSCAVERERVKKNKTNKRDEEIFSNILEASWS</sequence>
<protein>
    <submittedName>
        <fullName evidence="1">Uncharacterized protein</fullName>
    </submittedName>
</protein>
<evidence type="ECO:0000313" key="2">
    <source>
        <dbReference type="Proteomes" id="UP001143856"/>
    </source>
</evidence>
<gene>
    <name evidence="1" type="ORF">NUW58_g5589</name>
</gene>
<accession>A0ACC1P2E0</accession>